<protein>
    <recommendedName>
        <fullName evidence="4">Rad9-domain-containing protein</fullName>
    </recommendedName>
</protein>
<evidence type="ECO:0008006" key="4">
    <source>
        <dbReference type="Google" id="ProtNLM"/>
    </source>
</evidence>
<gene>
    <name evidence="2" type="ORF">OH76DRAFT_1379988</name>
</gene>
<reference evidence="2 3" key="1">
    <citation type="journal article" date="2018" name="Biotechnol. Biofuels">
        <title>Integrative visual omics of the white-rot fungus Polyporus brumalis exposes the biotechnological potential of its oxidative enzymes for delignifying raw plant biomass.</title>
        <authorList>
            <person name="Miyauchi S."/>
            <person name="Rancon A."/>
            <person name="Drula E."/>
            <person name="Hage H."/>
            <person name="Chaduli D."/>
            <person name="Favel A."/>
            <person name="Grisel S."/>
            <person name="Henrissat B."/>
            <person name="Herpoel-Gimbert I."/>
            <person name="Ruiz-Duenas F.J."/>
            <person name="Chevret D."/>
            <person name="Hainaut M."/>
            <person name="Lin J."/>
            <person name="Wang M."/>
            <person name="Pangilinan J."/>
            <person name="Lipzen A."/>
            <person name="Lesage-Meessen L."/>
            <person name="Navarro D."/>
            <person name="Riley R."/>
            <person name="Grigoriev I.V."/>
            <person name="Zhou S."/>
            <person name="Raouche S."/>
            <person name="Rosso M.N."/>
        </authorList>
    </citation>
    <scope>NUCLEOTIDE SEQUENCE [LARGE SCALE GENOMIC DNA]</scope>
    <source>
        <strain evidence="2 3">BRFM 1820</strain>
    </source>
</reference>
<dbReference type="Gene3D" id="3.70.10.10">
    <property type="match status" value="1"/>
</dbReference>
<feature type="compositionally biased region" description="Low complexity" evidence="1">
    <location>
        <begin position="297"/>
        <end position="308"/>
    </location>
</feature>
<evidence type="ECO:0000256" key="1">
    <source>
        <dbReference type="SAM" id="MobiDB-lite"/>
    </source>
</evidence>
<proteinExistence type="predicted"/>
<dbReference type="Pfam" id="PF04139">
    <property type="entry name" value="Rad9"/>
    <property type="match status" value="1"/>
</dbReference>
<dbReference type="AlphaFoldDB" id="A0A371DEN7"/>
<accession>A0A371DEN7</accession>
<dbReference type="GO" id="GO:0031573">
    <property type="term" value="P:mitotic intra-S DNA damage checkpoint signaling"/>
    <property type="evidence" value="ECO:0007669"/>
    <property type="project" value="TreeGrafter"/>
</dbReference>
<dbReference type="EMBL" id="KZ857397">
    <property type="protein sequence ID" value="RDX50973.1"/>
    <property type="molecule type" value="Genomic_DNA"/>
</dbReference>
<dbReference type="GO" id="GO:0030896">
    <property type="term" value="C:checkpoint clamp complex"/>
    <property type="evidence" value="ECO:0007669"/>
    <property type="project" value="InterPro"/>
</dbReference>
<dbReference type="OrthoDB" id="60092at2759"/>
<feature type="compositionally biased region" description="Basic residues" evidence="1">
    <location>
        <begin position="342"/>
        <end position="351"/>
    </location>
</feature>
<keyword evidence="3" id="KW-1185">Reference proteome</keyword>
<evidence type="ECO:0000313" key="2">
    <source>
        <dbReference type="EMBL" id="RDX50973.1"/>
    </source>
</evidence>
<organism evidence="2 3">
    <name type="scientific">Lentinus brumalis</name>
    <dbReference type="NCBI Taxonomy" id="2498619"/>
    <lineage>
        <taxon>Eukaryota</taxon>
        <taxon>Fungi</taxon>
        <taxon>Dikarya</taxon>
        <taxon>Basidiomycota</taxon>
        <taxon>Agaricomycotina</taxon>
        <taxon>Agaricomycetes</taxon>
        <taxon>Polyporales</taxon>
        <taxon>Polyporaceae</taxon>
        <taxon>Lentinus</taxon>
    </lineage>
</organism>
<dbReference type="SUPFAM" id="SSF55979">
    <property type="entry name" value="DNA clamp"/>
    <property type="match status" value="1"/>
</dbReference>
<dbReference type="STRING" id="139420.A0A371DEN7"/>
<name>A0A371DEN7_9APHY</name>
<dbReference type="InterPro" id="IPR007268">
    <property type="entry name" value="Rad9/Ddc1"/>
</dbReference>
<dbReference type="GO" id="GO:0071479">
    <property type="term" value="P:cellular response to ionizing radiation"/>
    <property type="evidence" value="ECO:0007669"/>
    <property type="project" value="TreeGrafter"/>
</dbReference>
<sequence length="530" mass="58808">MQATVDATALKHLTRALTCLSKFGEEVILVATPETLALSSTNSSNSAYGRFKYPRSFFSKYRVDAALVDDDGGTVSISGQIATKSLLSIFRHRTNEKGCEKCDLIITDGPSQHAQVEDEDEERDSLESRLTVRLHCKHGVVKTHRLALNTANNLAPSVPDAAHESRMVVGSKTLKSLLEHFPLGKGTKSDPQLIWYFWDDEVQLRSHAASVDDKGRPHLATELTISAEEFDEYDLQTGSMMISFHLREFNAPVAFAEASQLPLEIRFTDPADMISISADHELFSSLFVIATSHIQSSQQTSQNQQHSQNRQRDQGLREGSNSRKRPLEDDSNHRTERDRPKVKAKKPIKVVHKADRASIARGMHPPPSPREPQPSWAILTAAQQPDAQGHYEEYDDVAYASAGPSQPEMGRAAVKEPLFLPSSQLSQLPPSVEAAIIESGLGIENMSAEEFAAMLEGDADEVEFDEVRVKPEDSQEDELGEDDWQVDDRMDFAPAVLRGRTDSFELVDDVEMAPTQNNGGTKAFRPLFED</sequence>
<feature type="compositionally biased region" description="Basic and acidic residues" evidence="1">
    <location>
        <begin position="325"/>
        <end position="341"/>
    </location>
</feature>
<evidence type="ECO:0000313" key="3">
    <source>
        <dbReference type="Proteomes" id="UP000256964"/>
    </source>
</evidence>
<dbReference type="Proteomes" id="UP000256964">
    <property type="component" value="Unassembled WGS sequence"/>
</dbReference>
<dbReference type="InterPro" id="IPR046938">
    <property type="entry name" value="DNA_clamp_sf"/>
</dbReference>
<dbReference type="PANTHER" id="PTHR15237:SF0">
    <property type="entry name" value="CELL CYCLE CHECKPOINT CONTROL PROTEIN"/>
    <property type="match status" value="1"/>
</dbReference>
<feature type="region of interest" description="Disordered" evidence="1">
    <location>
        <begin position="511"/>
        <end position="530"/>
    </location>
</feature>
<feature type="region of interest" description="Disordered" evidence="1">
    <location>
        <begin position="297"/>
        <end position="374"/>
    </location>
</feature>
<dbReference type="GO" id="GO:0000076">
    <property type="term" value="P:DNA replication checkpoint signaling"/>
    <property type="evidence" value="ECO:0007669"/>
    <property type="project" value="TreeGrafter"/>
</dbReference>
<dbReference type="GO" id="GO:0006281">
    <property type="term" value="P:DNA repair"/>
    <property type="evidence" value="ECO:0007669"/>
    <property type="project" value="TreeGrafter"/>
</dbReference>
<dbReference type="PANTHER" id="PTHR15237">
    <property type="entry name" value="DNA REPAIR PROTEIN RAD9"/>
    <property type="match status" value="1"/>
</dbReference>